<dbReference type="STRING" id="490188.SAMN04488068_1437"/>
<name>A0A1M5MSM3_9GAMM</name>
<keyword evidence="5 6" id="KW-0482">Metalloprotease</keyword>
<evidence type="ECO:0000256" key="5">
    <source>
        <dbReference type="ARBA" id="ARBA00023049"/>
    </source>
</evidence>
<dbReference type="EMBL" id="FQWZ01000003">
    <property type="protein sequence ID" value="SHG80288.1"/>
    <property type="molecule type" value="Genomic_DNA"/>
</dbReference>
<dbReference type="CDD" id="cd07331">
    <property type="entry name" value="M48C_Oma1_like"/>
    <property type="match status" value="1"/>
</dbReference>
<keyword evidence="1 6" id="KW-0645">Protease</keyword>
<feature type="domain" description="Peptidase M48" evidence="7">
    <location>
        <begin position="83"/>
        <end position="241"/>
    </location>
</feature>
<dbReference type="Proteomes" id="UP000199758">
    <property type="component" value="Unassembled WGS sequence"/>
</dbReference>
<dbReference type="GO" id="GO:0051603">
    <property type="term" value="P:proteolysis involved in protein catabolic process"/>
    <property type="evidence" value="ECO:0007669"/>
    <property type="project" value="TreeGrafter"/>
</dbReference>
<accession>A0A1M5MSM3</accession>
<evidence type="ECO:0000256" key="3">
    <source>
        <dbReference type="ARBA" id="ARBA00022801"/>
    </source>
</evidence>
<dbReference type="GO" id="GO:0004222">
    <property type="term" value="F:metalloendopeptidase activity"/>
    <property type="evidence" value="ECO:0007669"/>
    <property type="project" value="InterPro"/>
</dbReference>
<keyword evidence="4 6" id="KW-0862">Zinc</keyword>
<dbReference type="InterPro" id="IPR051156">
    <property type="entry name" value="Mito/Outer_Membr_Metalloprot"/>
</dbReference>
<dbReference type="AlphaFoldDB" id="A0A1M5MSM3"/>
<comment type="similarity">
    <text evidence="6">Belongs to the peptidase M48 family.</text>
</comment>
<dbReference type="Gene3D" id="3.30.2010.10">
    <property type="entry name" value="Metalloproteases ('zincins'), catalytic domain"/>
    <property type="match status" value="1"/>
</dbReference>
<dbReference type="InterPro" id="IPR001915">
    <property type="entry name" value="Peptidase_M48"/>
</dbReference>
<dbReference type="OrthoDB" id="9810445at2"/>
<gene>
    <name evidence="8" type="ORF">SAMN04488068_1437</name>
</gene>
<organism evidence="8 9">
    <name type="scientific">Hydrocarboniphaga daqingensis</name>
    <dbReference type="NCBI Taxonomy" id="490188"/>
    <lineage>
        <taxon>Bacteria</taxon>
        <taxon>Pseudomonadati</taxon>
        <taxon>Pseudomonadota</taxon>
        <taxon>Gammaproteobacteria</taxon>
        <taxon>Nevskiales</taxon>
        <taxon>Nevskiaceae</taxon>
        <taxon>Hydrocarboniphaga</taxon>
    </lineage>
</organism>
<dbReference type="Pfam" id="PF01435">
    <property type="entry name" value="Peptidase_M48"/>
    <property type="match status" value="1"/>
</dbReference>
<evidence type="ECO:0000259" key="7">
    <source>
        <dbReference type="Pfam" id="PF01435"/>
    </source>
</evidence>
<keyword evidence="2" id="KW-0479">Metal-binding</keyword>
<dbReference type="GO" id="GO:0016020">
    <property type="term" value="C:membrane"/>
    <property type="evidence" value="ECO:0007669"/>
    <property type="project" value="TreeGrafter"/>
</dbReference>
<evidence type="ECO:0000313" key="8">
    <source>
        <dbReference type="EMBL" id="SHG80288.1"/>
    </source>
</evidence>
<proteinExistence type="inferred from homology"/>
<evidence type="ECO:0000256" key="4">
    <source>
        <dbReference type="ARBA" id="ARBA00022833"/>
    </source>
</evidence>
<reference evidence="8 9" key="1">
    <citation type="submission" date="2016-11" db="EMBL/GenBank/DDBJ databases">
        <authorList>
            <person name="Jaros S."/>
            <person name="Januszkiewicz K."/>
            <person name="Wedrychowicz H."/>
        </authorList>
    </citation>
    <scope>NUCLEOTIDE SEQUENCE [LARGE SCALE GENOMIC DNA]</scope>
    <source>
        <strain evidence="8 9">CGMCC 1.7049</strain>
    </source>
</reference>
<keyword evidence="9" id="KW-1185">Reference proteome</keyword>
<dbReference type="RefSeq" id="WP_072895971.1">
    <property type="nucleotide sequence ID" value="NZ_FQWZ01000003.1"/>
</dbReference>
<keyword evidence="3 6" id="KW-0378">Hydrolase</keyword>
<evidence type="ECO:0000256" key="2">
    <source>
        <dbReference type="ARBA" id="ARBA00022723"/>
    </source>
</evidence>
<sequence>MSARLLSLLLLITLVAACATSPLGRRQLKLVSDSEISKMGITSFTELKQKTPATKDTREAAYVQCVAGAITRVIPQMQWDVVVPPAWEVVTFDSKDVNAFALPGGKIGVYTGLLKVATTQDQLAAVIGHEVTHVLAGHSAERVSSNAVGQLGTAVASAYTGIDANSLSMATQTLFLLPYSRSHESEADLLGMDLMARAGFDPSAAITLWQNMAAASGGQAPPQMMSTHPSNQTRIRDLSNRLPMDAPIYQQARASGIRPNCSR</sequence>
<dbReference type="PANTHER" id="PTHR22726">
    <property type="entry name" value="METALLOENDOPEPTIDASE OMA1"/>
    <property type="match status" value="1"/>
</dbReference>
<protein>
    <submittedName>
        <fullName evidence="8">Peptidase family M48</fullName>
    </submittedName>
</protein>
<comment type="cofactor">
    <cofactor evidence="6">
        <name>Zn(2+)</name>
        <dbReference type="ChEBI" id="CHEBI:29105"/>
    </cofactor>
    <text evidence="6">Binds 1 zinc ion per subunit.</text>
</comment>
<evidence type="ECO:0000313" key="9">
    <source>
        <dbReference type="Proteomes" id="UP000199758"/>
    </source>
</evidence>
<dbReference type="PANTHER" id="PTHR22726:SF24">
    <property type="entry name" value="M48 FAMILY METALLOPEPTIDASE"/>
    <property type="match status" value="1"/>
</dbReference>
<dbReference type="GO" id="GO:0046872">
    <property type="term" value="F:metal ion binding"/>
    <property type="evidence" value="ECO:0007669"/>
    <property type="project" value="UniProtKB-KW"/>
</dbReference>
<evidence type="ECO:0000256" key="1">
    <source>
        <dbReference type="ARBA" id="ARBA00022670"/>
    </source>
</evidence>
<dbReference type="PROSITE" id="PS51257">
    <property type="entry name" value="PROKAR_LIPOPROTEIN"/>
    <property type="match status" value="1"/>
</dbReference>
<evidence type="ECO:0000256" key="6">
    <source>
        <dbReference type="RuleBase" id="RU003983"/>
    </source>
</evidence>